<dbReference type="Gene3D" id="3.40.47.10">
    <property type="match status" value="2"/>
</dbReference>
<dbReference type="OrthoDB" id="2636646at2"/>
<dbReference type="InterPro" id="IPR013747">
    <property type="entry name" value="ACP_syn_III_C"/>
</dbReference>
<accession>A0A495XQG2</accession>
<gene>
    <name evidence="4" type="ORF">DFJ66_8050</name>
</gene>
<dbReference type="GO" id="GO:0016746">
    <property type="term" value="F:acyltransferase activity"/>
    <property type="evidence" value="ECO:0007669"/>
    <property type="project" value="UniProtKB-KW"/>
</dbReference>
<comment type="caution">
    <text evidence="4">The sequence shown here is derived from an EMBL/GenBank/DDBJ whole genome shotgun (WGS) entry which is preliminary data.</text>
</comment>
<evidence type="ECO:0000256" key="1">
    <source>
        <dbReference type="ARBA" id="ARBA00022679"/>
    </source>
</evidence>
<evidence type="ECO:0000313" key="5">
    <source>
        <dbReference type="Proteomes" id="UP000272729"/>
    </source>
</evidence>
<dbReference type="AlphaFoldDB" id="A0A495XQG2"/>
<evidence type="ECO:0000259" key="3">
    <source>
        <dbReference type="Pfam" id="PF08541"/>
    </source>
</evidence>
<dbReference type="Proteomes" id="UP000272729">
    <property type="component" value="Unassembled WGS sequence"/>
</dbReference>
<keyword evidence="5" id="KW-1185">Reference proteome</keyword>
<proteinExistence type="predicted"/>
<dbReference type="GO" id="GO:0044550">
    <property type="term" value="P:secondary metabolite biosynthetic process"/>
    <property type="evidence" value="ECO:0007669"/>
    <property type="project" value="TreeGrafter"/>
</dbReference>
<organism evidence="4 5">
    <name type="scientific">Saccharothrix variisporea</name>
    <dbReference type="NCBI Taxonomy" id="543527"/>
    <lineage>
        <taxon>Bacteria</taxon>
        <taxon>Bacillati</taxon>
        <taxon>Actinomycetota</taxon>
        <taxon>Actinomycetes</taxon>
        <taxon>Pseudonocardiales</taxon>
        <taxon>Pseudonocardiaceae</taxon>
        <taxon>Saccharothrix</taxon>
    </lineage>
</organism>
<keyword evidence="1" id="KW-0808">Transferase</keyword>
<dbReference type="SUPFAM" id="SSF53901">
    <property type="entry name" value="Thiolase-like"/>
    <property type="match status" value="1"/>
</dbReference>
<dbReference type="InterPro" id="IPR016039">
    <property type="entry name" value="Thiolase-like"/>
</dbReference>
<dbReference type="PANTHER" id="PTHR34069">
    <property type="entry name" value="3-OXOACYL-[ACYL-CARRIER-PROTEIN] SYNTHASE 3"/>
    <property type="match status" value="1"/>
</dbReference>
<sequence length="316" mass="33451">MVAAGLAIEAMTAFVPEPVSSIEAVAPRLRLGRAKVKLFRKVHGLDRLHLDPDLSVLDLVTTPAARLVADLADPDRITHVVYAHTIQDVAPAGFDIATALAARLGLHRANAFALTQQNCASGLAAVDVCGELLAAADDPDALALVVTGEKAFSPMAQLIENTTIMGDASAACLVGRSGAGERVLSYHSRTDGRYADGIRLDARLNGQFGLEYAARLAETIRAALAQAGLTLADVELVVPHNVNVSSWRKVVELLGTDPATVFLDNVAEYGHCYCSDPFLNYTQLRDRGRLTAGGHYVCTALGLGATYAAMVLRHEG</sequence>
<evidence type="ECO:0000313" key="4">
    <source>
        <dbReference type="EMBL" id="RKT74683.1"/>
    </source>
</evidence>
<dbReference type="PANTHER" id="PTHR34069:SF2">
    <property type="entry name" value="BETA-KETOACYL-[ACYL-CARRIER-PROTEIN] SYNTHASE III"/>
    <property type="match status" value="1"/>
</dbReference>
<protein>
    <submittedName>
        <fullName evidence="4">3-oxoacyl-[acyl-carrier-protein] synthase-3</fullName>
    </submittedName>
</protein>
<dbReference type="Pfam" id="PF08541">
    <property type="entry name" value="ACP_syn_III_C"/>
    <property type="match status" value="1"/>
</dbReference>
<evidence type="ECO:0000256" key="2">
    <source>
        <dbReference type="ARBA" id="ARBA00023315"/>
    </source>
</evidence>
<keyword evidence="2" id="KW-0012">Acyltransferase</keyword>
<dbReference type="EMBL" id="RBXR01000001">
    <property type="protein sequence ID" value="RKT74683.1"/>
    <property type="molecule type" value="Genomic_DNA"/>
</dbReference>
<feature type="domain" description="Beta-ketoacyl-[acyl-carrier-protein] synthase III C-terminal" evidence="3">
    <location>
        <begin position="224"/>
        <end position="313"/>
    </location>
</feature>
<name>A0A495XQG2_9PSEU</name>
<dbReference type="RefSeq" id="WP_121229652.1">
    <property type="nucleotide sequence ID" value="NZ_JBIUBA010000006.1"/>
</dbReference>
<reference evidence="4 5" key="1">
    <citation type="submission" date="2018-10" db="EMBL/GenBank/DDBJ databases">
        <title>Sequencing the genomes of 1000 actinobacteria strains.</title>
        <authorList>
            <person name="Klenk H.-P."/>
        </authorList>
    </citation>
    <scope>NUCLEOTIDE SEQUENCE [LARGE SCALE GENOMIC DNA]</scope>
    <source>
        <strain evidence="4 5">DSM 43911</strain>
    </source>
</reference>